<keyword evidence="3" id="KW-1185">Reference proteome</keyword>
<protein>
    <submittedName>
        <fullName evidence="2">Uncharacterized protein</fullName>
    </submittedName>
</protein>
<feature type="region of interest" description="Disordered" evidence="1">
    <location>
        <begin position="145"/>
        <end position="210"/>
    </location>
</feature>
<feature type="compositionally biased region" description="Basic residues" evidence="1">
    <location>
        <begin position="402"/>
        <end position="412"/>
    </location>
</feature>
<evidence type="ECO:0000313" key="3">
    <source>
        <dbReference type="Proteomes" id="UP000591131"/>
    </source>
</evidence>
<evidence type="ECO:0000313" key="2">
    <source>
        <dbReference type="EMBL" id="KAF4649060.1"/>
    </source>
</evidence>
<reference evidence="2 3" key="1">
    <citation type="submission" date="2020-04" db="EMBL/GenBank/DDBJ databases">
        <title>Perkinsus chesapeaki whole genome sequence.</title>
        <authorList>
            <person name="Bogema D.R."/>
        </authorList>
    </citation>
    <scope>NUCLEOTIDE SEQUENCE [LARGE SCALE GENOMIC DNA]</scope>
    <source>
        <strain evidence="2">ATCC PRA-425</strain>
    </source>
</reference>
<feature type="compositionally biased region" description="Low complexity" evidence="1">
    <location>
        <begin position="341"/>
        <end position="354"/>
    </location>
</feature>
<name>A0A7J6KPT7_PERCH</name>
<feature type="compositionally biased region" description="Basic residues" evidence="1">
    <location>
        <begin position="452"/>
        <end position="466"/>
    </location>
</feature>
<gene>
    <name evidence="2" type="ORF">FOL47_002462</name>
</gene>
<dbReference type="EMBL" id="JAAPAO010001680">
    <property type="protein sequence ID" value="KAF4649060.1"/>
    <property type="molecule type" value="Genomic_DNA"/>
</dbReference>
<comment type="caution">
    <text evidence="2">The sequence shown here is derived from an EMBL/GenBank/DDBJ whole genome shotgun (WGS) entry which is preliminary data.</text>
</comment>
<feature type="non-terminal residue" evidence="2">
    <location>
        <position position="691"/>
    </location>
</feature>
<dbReference type="Proteomes" id="UP000591131">
    <property type="component" value="Unassembled WGS sequence"/>
</dbReference>
<sequence length="691" mass="75114">SVYFSPVTSTPVMSPLLAPLSEGASNRSTVQIDNVSRSTLEVRPQLGDRSLDVISKSLGYPPMGYSSQCRRLSVQQVIGSKASSPLEAVPVTLRQSSQTPMFGSSSERHNKGPTAGISSTSFGSPITTLDVGTVYMAGTVVRTPTSKAAAKRKALDKSNSKIGRPRSGKSTLPEISDPNEDGASSKDDDLDPKTPGADVITSTVDDDFQNKTISNETQAAAATGQGNSESSSKIATTQGGLLEHAISLSGGVPQLPEGATSFNWKVVPGPEGQLSLVPYSIAMPSSCLPPPLNLSTSRVENSKVHSSVSRPLQHSAQHVGSSSSHSHDRGSNHHKTRAGSRSHVSVSSSSSSSTSRHDSHCPKVPIVRTSEHSNSSSYKRSDRLKRSNASSKHSSKYDRSSRREHHQRRHHSSSSVRCSSRSNDSTKWSRRHRREHRPQGHSSTSSSSTTPKRSHRSRHHHRRRRSTSSSSSSSPSGSNPSRCTSHSRRSSLLSSSGSDRGHPASKKSSNSSRSFYGLDNRHGVTNGRFYVPAERAVPSHRSRCPGCKSKPCKSKITMKDYDVASNIATKSPLTSKFSGEDDNRSESTFVREILAALEGHDAVTKYLWAKHNTEKSIWAKLIKGTEPPTRCYLDYEKHLERLCTTIRKLYDNDDAIAKAEVQFVTCRQGSSESLSNYIKRLESIVTELHFM</sequence>
<proteinExistence type="predicted"/>
<feature type="region of interest" description="Disordered" evidence="1">
    <location>
        <begin position="294"/>
        <end position="524"/>
    </location>
</feature>
<dbReference type="AlphaFoldDB" id="A0A7J6KPT7"/>
<feature type="compositionally biased region" description="Low complexity" evidence="1">
    <location>
        <begin position="314"/>
        <end position="324"/>
    </location>
</feature>
<dbReference type="OrthoDB" id="10531587at2759"/>
<feature type="non-terminal residue" evidence="2">
    <location>
        <position position="1"/>
    </location>
</feature>
<feature type="region of interest" description="Disordered" evidence="1">
    <location>
        <begin position="97"/>
        <end position="123"/>
    </location>
</feature>
<evidence type="ECO:0000256" key="1">
    <source>
        <dbReference type="SAM" id="MobiDB-lite"/>
    </source>
</evidence>
<feature type="compositionally biased region" description="Low complexity" evidence="1">
    <location>
        <begin position="441"/>
        <end position="451"/>
    </location>
</feature>
<accession>A0A7J6KPT7</accession>
<feature type="compositionally biased region" description="Low complexity" evidence="1">
    <location>
        <begin position="413"/>
        <end position="422"/>
    </location>
</feature>
<feature type="compositionally biased region" description="Low complexity" evidence="1">
    <location>
        <begin position="467"/>
        <end position="498"/>
    </location>
</feature>
<organism evidence="2 3">
    <name type="scientific">Perkinsus chesapeaki</name>
    <name type="common">Clam parasite</name>
    <name type="synonym">Perkinsus andrewsi</name>
    <dbReference type="NCBI Taxonomy" id="330153"/>
    <lineage>
        <taxon>Eukaryota</taxon>
        <taxon>Sar</taxon>
        <taxon>Alveolata</taxon>
        <taxon>Perkinsozoa</taxon>
        <taxon>Perkinsea</taxon>
        <taxon>Perkinsida</taxon>
        <taxon>Perkinsidae</taxon>
        <taxon>Perkinsus</taxon>
    </lineage>
</organism>